<reference evidence="3" key="1">
    <citation type="submission" date="2025-08" db="UniProtKB">
        <authorList>
            <consortium name="RefSeq"/>
        </authorList>
    </citation>
    <scope>IDENTIFICATION</scope>
    <source>
        <strain evidence="3">USDA-PBARC FA_bdor</strain>
        <tissue evidence="3">Whole organism</tissue>
    </source>
</reference>
<dbReference type="SMART" id="SM00225">
    <property type="entry name" value="BTB"/>
    <property type="match status" value="1"/>
</dbReference>
<evidence type="ECO:0000313" key="3">
    <source>
        <dbReference type="RefSeq" id="XP_011302421.1"/>
    </source>
</evidence>
<dbReference type="InterPro" id="IPR000210">
    <property type="entry name" value="BTB/POZ_dom"/>
</dbReference>
<organism evidence="2 3">
    <name type="scientific">Fopius arisanus</name>
    <dbReference type="NCBI Taxonomy" id="64838"/>
    <lineage>
        <taxon>Eukaryota</taxon>
        <taxon>Metazoa</taxon>
        <taxon>Ecdysozoa</taxon>
        <taxon>Arthropoda</taxon>
        <taxon>Hexapoda</taxon>
        <taxon>Insecta</taxon>
        <taxon>Pterygota</taxon>
        <taxon>Neoptera</taxon>
        <taxon>Endopterygota</taxon>
        <taxon>Hymenoptera</taxon>
        <taxon>Apocrita</taxon>
        <taxon>Ichneumonoidea</taxon>
        <taxon>Braconidae</taxon>
        <taxon>Opiinae</taxon>
        <taxon>Fopius</taxon>
    </lineage>
</organism>
<feature type="domain" description="BTB" evidence="1">
    <location>
        <begin position="157"/>
        <end position="224"/>
    </location>
</feature>
<keyword evidence="2" id="KW-1185">Reference proteome</keyword>
<accession>A0A9R1T4A4</accession>
<dbReference type="AlphaFoldDB" id="A0A9R1T4A4"/>
<evidence type="ECO:0000313" key="2">
    <source>
        <dbReference type="Proteomes" id="UP000694866"/>
    </source>
</evidence>
<dbReference type="PANTHER" id="PTHR24413">
    <property type="entry name" value="SPECKLE-TYPE POZ PROTEIN"/>
    <property type="match status" value="1"/>
</dbReference>
<dbReference type="Gene3D" id="1.25.40.420">
    <property type="match status" value="1"/>
</dbReference>
<proteinExistence type="predicted"/>
<protein>
    <submittedName>
        <fullName evidence="3">BTB and MATH domain-containing protein 43-like</fullName>
    </submittedName>
</protein>
<dbReference type="InterPro" id="IPR011333">
    <property type="entry name" value="SKP1/BTB/POZ_sf"/>
</dbReference>
<dbReference type="KEGG" id="fas:105266170"/>
<dbReference type="RefSeq" id="XP_011302421.1">
    <property type="nucleotide sequence ID" value="XM_011304119.1"/>
</dbReference>
<evidence type="ECO:0000259" key="1">
    <source>
        <dbReference type="PROSITE" id="PS50097"/>
    </source>
</evidence>
<dbReference type="PROSITE" id="PS50097">
    <property type="entry name" value="BTB"/>
    <property type="match status" value="1"/>
</dbReference>
<name>A0A9R1T4A4_9HYME</name>
<dbReference type="Pfam" id="PF00651">
    <property type="entry name" value="BTB"/>
    <property type="match status" value="1"/>
</dbReference>
<sequence>MEMEVSGGECGDRFARKRPTSFWIVEWIQIKELTTEWIEFKKSNIKSPDPCDFIYSARINNRNGLDIQVGKKNAKPAKANITVSFIDMSVDRMVRLDDWTEDYCFWNVIKANVLREIDRVHIMVLNVWYGFIDEIPPLPAHQMGPGFEYFYLNEELSDFKIIIGEESLPVHKFLLAASSREFLKMFITPMKESQENRVVIEDIELPVMKEVLRYIYTHDARALDDVQMALSVLIVAEKYGLESLKHVCQNQLCKQLNIDNALLILDVADMYNAVQLRKFTINFLSENKKKIVSRSDFKDLYHKKPELLFDFITMALGK</sequence>
<dbReference type="Proteomes" id="UP000694866">
    <property type="component" value="Unplaced"/>
</dbReference>
<dbReference type="SUPFAM" id="SSF54695">
    <property type="entry name" value="POZ domain"/>
    <property type="match status" value="1"/>
</dbReference>
<dbReference type="OrthoDB" id="7672490at2759"/>
<dbReference type="Gene3D" id="3.30.710.10">
    <property type="entry name" value="Potassium Channel Kv1.1, Chain A"/>
    <property type="match status" value="1"/>
</dbReference>
<gene>
    <name evidence="3" type="primary">LOC105266170</name>
</gene>
<dbReference type="GeneID" id="105266170"/>